<evidence type="ECO:0000313" key="3">
    <source>
        <dbReference type="Proteomes" id="UP001324287"/>
    </source>
</evidence>
<dbReference type="RefSeq" id="WP_324274323.1">
    <property type="nucleotide sequence ID" value="NZ_CP141261.1"/>
</dbReference>
<dbReference type="InterPro" id="IPR012312">
    <property type="entry name" value="Hemerythrin-like"/>
</dbReference>
<dbReference type="CDD" id="cd07812">
    <property type="entry name" value="SRPBCC"/>
    <property type="match status" value="1"/>
</dbReference>
<evidence type="ECO:0000313" key="2">
    <source>
        <dbReference type="EMBL" id="WRL62974.1"/>
    </source>
</evidence>
<dbReference type="Gene3D" id="1.20.120.520">
    <property type="entry name" value="nmb1532 protein domain like"/>
    <property type="match status" value="1"/>
</dbReference>
<dbReference type="CDD" id="cd12108">
    <property type="entry name" value="Hr-like"/>
    <property type="match status" value="1"/>
</dbReference>
<dbReference type="Pfam" id="PF10604">
    <property type="entry name" value="Polyketide_cyc2"/>
    <property type="match status" value="1"/>
</dbReference>
<evidence type="ECO:0000259" key="1">
    <source>
        <dbReference type="Pfam" id="PF01814"/>
    </source>
</evidence>
<dbReference type="Proteomes" id="UP001324287">
    <property type="component" value="Chromosome"/>
</dbReference>
<proteinExistence type="predicted"/>
<dbReference type="EMBL" id="CP141261">
    <property type="protein sequence ID" value="WRL62974.1"/>
    <property type="molecule type" value="Genomic_DNA"/>
</dbReference>
<dbReference type="Pfam" id="PF01814">
    <property type="entry name" value="Hemerythrin"/>
    <property type="match status" value="1"/>
</dbReference>
<gene>
    <name evidence="2" type="ORF">U6N30_24425</name>
</gene>
<dbReference type="PANTHER" id="PTHR39966:SF1">
    <property type="entry name" value="HEMERYTHRIN-LIKE DOMAIN-CONTAINING PROTEIN"/>
    <property type="match status" value="1"/>
</dbReference>
<name>A0ABZ1B0W2_9ACTN</name>
<dbReference type="Gene3D" id="3.30.530.20">
    <property type="match status" value="1"/>
</dbReference>
<dbReference type="InterPro" id="IPR023393">
    <property type="entry name" value="START-like_dom_sf"/>
</dbReference>
<feature type="domain" description="Hemerythrin-like" evidence="1">
    <location>
        <begin position="12"/>
        <end position="146"/>
    </location>
</feature>
<accession>A0ABZ1B0W2</accession>
<dbReference type="SUPFAM" id="SSF55961">
    <property type="entry name" value="Bet v1-like"/>
    <property type="match status" value="1"/>
</dbReference>
<dbReference type="PANTHER" id="PTHR39966">
    <property type="entry name" value="BLL2471 PROTEIN-RELATED"/>
    <property type="match status" value="1"/>
</dbReference>
<protein>
    <submittedName>
        <fullName evidence="2">Hemerythrin domain-containing protein</fullName>
    </submittedName>
</protein>
<dbReference type="InterPro" id="IPR019587">
    <property type="entry name" value="Polyketide_cyclase/dehydratase"/>
</dbReference>
<reference evidence="2 3" key="1">
    <citation type="submission" date="2023-12" db="EMBL/GenBank/DDBJ databases">
        <title>Blastococcus brunescens sp. nov., an actonobacterium isolated from sandstone collected in sahara desert.</title>
        <authorList>
            <person name="Gtari M."/>
            <person name="Ghodhbane F."/>
        </authorList>
    </citation>
    <scope>NUCLEOTIDE SEQUENCE [LARGE SCALE GENOMIC DNA]</scope>
    <source>
        <strain evidence="2 3">BMG 8361</strain>
    </source>
</reference>
<keyword evidence="3" id="KW-1185">Reference proteome</keyword>
<sequence>MTTFPTTDTDTRDMVVVHDSIRRQFGEAPALVRGVTDGDTARAAVVADHLDLLGDLLHHHHTGEDRLLWPVLGPRVPTEVAETVQRMESQHDGIAEAQGTVTAAAAGWRLTAATEARETLAAAVEELTGRITEHLAAEEEHILPLAAAHLTPAEWQRLGEEGIGGLPRKQLPLVFGMVMYRADPVVIRGMLSHAPLGPRLLMPHLAPRVYARYARRLHGTATGVSNRPWRTSGSVERVVPAGPLDVYAVVSDVTRIGERSPECHTAAWLPGAADGTVGAVFRGSNHSGWAARWSRRCEVVSAETGRAFAFRTLPERIDLSRRDSTTWRYDLEPVDGGTRVVHSYEITRLPVRPMRALYGALLPHHRDMRPQMQANLDALHDQFAPHPVP</sequence>
<organism evidence="2 3">
    <name type="scientific">Blastococcus brunescens</name>
    <dbReference type="NCBI Taxonomy" id="1564165"/>
    <lineage>
        <taxon>Bacteria</taxon>
        <taxon>Bacillati</taxon>
        <taxon>Actinomycetota</taxon>
        <taxon>Actinomycetes</taxon>
        <taxon>Geodermatophilales</taxon>
        <taxon>Geodermatophilaceae</taxon>
        <taxon>Blastococcus</taxon>
    </lineage>
</organism>